<dbReference type="RefSeq" id="WP_071083307.1">
    <property type="nucleotide sequence ID" value="NZ_MBLM01000061.1"/>
</dbReference>
<feature type="domain" description="Acyl-CoA oxidase/dehydrogenase middle" evidence="5">
    <location>
        <begin position="135"/>
        <end position="214"/>
    </location>
</feature>
<evidence type="ECO:0000259" key="6">
    <source>
        <dbReference type="Pfam" id="PF02771"/>
    </source>
</evidence>
<keyword evidence="3" id="KW-0274">FAD</keyword>
<name>A0A1S1R4P7_9ACTN</name>
<evidence type="ECO:0000256" key="4">
    <source>
        <dbReference type="ARBA" id="ARBA00023002"/>
    </source>
</evidence>
<dbReference type="GO" id="GO:0005886">
    <property type="term" value="C:plasma membrane"/>
    <property type="evidence" value="ECO:0007669"/>
    <property type="project" value="TreeGrafter"/>
</dbReference>
<gene>
    <name evidence="7" type="ORF">CC117_33345</name>
</gene>
<dbReference type="FunFam" id="2.40.110.10:FF:000011">
    <property type="entry name" value="Acyl-CoA dehydrogenase FadE34"/>
    <property type="match status" value="1"/>
</dbReference>
<dbReference type="Proteomes" id="UP000179627">
    <property type="component" value="Unassembled WGS sequence"/>
</dbReference>
<accession>A0A1S1R4P7</accession>
<evidence type="ECO:0000313" key="7">
    <source>
        <dbReference type="EMBL" id="OHV40887.1"/>
    </source>
</evidence>
<keyword evidence="8" id="KW-1185">Reference proteome</keyword>
<reference evidence="8" key="1">
    <citation type="submission" date="2016-07" db="EMBL/GenBank/DDBJ databases">
        <title>Sequence Frankia sp. strain CcI1.17.</title>
        <authorList>
            <person name="Ghodhbane-Gtari F."/>
            <person name="Swanson E."/>
            <person name="Gueddou A."/>
            <person name="Morris K."/>
            <person name="Hezbri K."/>
            <person name="Ktari A."/>
            <person name="Nouioui I."/>
            <person name="Abebe-Akele F."/>
            <person name="Simpson S."/>
            <person name="Thomas K."/>
            <person name="Gtari M."/>
            <person name="Tisa L.S."/>
            <person name="Hurst S."/>
        </authorList>
    </citation>
    <scope>NUCLEOTIDE SEQUENCE [LARGE SCALE GENOMIC DNA]</scope>
    <source>
        <strain evidence="8">Cc1.17</strain>
    </source>
</reference>
<feature type="domain" description="Acyl-CoA dehydrogenase/oxidase N-terminal" evidence="6">
    <location>
        <begin position="41"/>
        <end position="126"/>
    </location>
</feature>
<dbReference type="Gene3D" id="1.10.540.10">
    <property type="entry name" value="Acyl-CoA dehydrogenase/oxidase, N-terminal domain"/>
    <property type="match status" value="1"/>
</dbReference>
<dbReference type="GO" id="GO:0016627">
    <property type="term" value="F:oxidoreductase activity, acting on the CH-CH group of donors"/>
    <property type="evidence" value="ECO:0007669"/>
    <property type="project" value="InterPro"/>
</dbReference>
<organism evidence="7 8">
    <name type="scientific">Parafrankia colletiae</name>
    <dbReference type="NCBI Taxonomy" id="573497"/>
    <lineage>
        <taxon>Bacteria</taxon>
        <taxon>Bacillati</taxon>
        <taxon>Actinomycetota</taxon>
        <taxon>Actinomycetes</taxon>
        <taxon>Frankiales</taxon>
        <taxon>Frankiaceae</taxon>
        <taxon>Parafrankia</taxon>
    </lineage>
</organism>
<dbReference type="Pfam" id="PF02770">
    <property type="entry name" value="Acyl-CoA_dh_M"/>
    <property type="match status" value="1"/>
</dbReference>
<comment type="cofactor">
    <cofactor evidence="1">
        <name>FAD</name>
        <dbReference type="ChEBI" id="CHEBI:57692"/>
    </cofactor>
</comment>
<dbReference type="Pfam" id="PF02771">
    <property type="entry name" value="Acyl-CoA_dh_N"/>
    <property type="match status" value="1"/>
</dbReference>
<comment type="caution">
    <text evidence="7">The sequence shown here is derived from an EMBL/GenBank/DDBJ whole genome shotgun (WGS) entry which is preliminary data.</text>
</comment>
<sequence length="419" mass="45860">MATAPDLEEYRVAARRWLAANLERREAGQAGGRGGSDAHTEEDFRAERALQKKIYEAGYAGINWPSEYGGQGLSDAHARAFALEAIPYRLPDLGHAGGTTYGPVGQTLIRHGSPEFLARHIPRILAADELFVQLFSEPNAGSDMAGITTRAVRTDGGWLITGSKIWTSGATEGDFGMCLARSNWDAPKHRGLTWFAVPLRAPGVTIQPIREITGGAEFCQEFLDDVFVPDNDVIGDVDQGWTVAQTMLLVERGAGRDDPVNLPEVGPAELDPFLVELARAAGRAQDPVARQALARIHTADWARGQLGRRITGLLRSSDKPASGIASYWKLSAGVYNPERARLALEIGRGIPLVWRDDDGRRATLDYLNSRVWSIAGGTNEMQRNAISERVLGLPREPSFDRGKPFNEVQRSARQWLDNS</sequence>
<dbReference type="Gene3D" id="2.40.110.10">
    <property type="entry name" value="Butyryl-CoA Dehydrogenase, subunit A, domain 2"/>
    <property type="match status" value="1"/>
</dbReference>
<dbReference type="InterPro" id="IPR009100">
    <property type="entry name" value="AcylCoA_DH/oxidase_NM_dom_sf"/>
</dbReference>
<proteinExistence type="predicted"/>
<dbReference type="InterPro" id="IPR013786">
    <property type="entry name" value="AcylCoA_DH/ox_N"/>
</dbReference>
<dbReference type="InterPro" id="IPR052161">
    <property type="entry name" value="Mycobact_Acyl-CoA_DH"/>
</dbReference>
<protein>
    <submittedName>
        <fullName evidence="7">Acyl-CoA dehydrogenase</fullName>
    </submittedName>
</protein>
<dbReference type="SUPFAM" id="SSF56645">
    <property type="entry name" value="Acyl-CoA dehydrogenase NM domain-like"/>
    <property type="match status" value="1"/>
</dbReference>
<keyword evidence="4" id="KW-0560">Oxidoreductase</keyword>
<evidence type="ECO:0000313" key="8">
    <source>
        <dbReference type="Proteomes" id="UP000179627"/>
    </source>
</evidence>
<dbReference type="GO" id="GO:0050660">
    <property type="term" value="F:flavin adenine dinucleotide binding"/>
    <property type="evidence" value="ECO:0007669"/>
    <property type="project" value="InterPro"/>
</dbReference>
<dbReference type="InterPro" id="IPR006091">
    <property type="entry name" value="Acyl-CoA_Oxase/DH_mid-dom"/>
</dbReference>
<dbReference type="PANTHER" id="PTHR43292:SF4">
    <property type="entry name" value="ACYL-COA DEHYDROGENASE FADE34"/>
    <property type="match status" value="1"/>
</dbReference>
<evidence type="ECO:0000256" key="2">
    <source>
        <dbReference type="ARBA" id="ARBA00022630"/>
    </source>
</evidence>
<dbReference type="PANTHER" id="PTHR43292">
    <property type="entry name" value="ACYL-COA DEHYDROGENASE"/>
    <property type="match status" value="1"/>
</dbReference>
<dbReference type="OrthoDB" id="3778631at2"/>
<evidence type="ECO:0000259" key="5">
    <source>
        <dbReference type="Pfam" id="PF02770"/>
    </source>
</evidence>
<dbReference type="SUPFAM" id="SSF47203">
    <property type="entry name" value="Acyl-CoA dehydrogenase C-terminal domain-like"/>
    <property type="match status" value="1"/>
</dbReference>
<evidence type="ECO:0000256" key="3">
    <source>
        <dbReference type="ARBA" id="ARBA00022827"/>
    </source>
</evidence>
<dbReference type="EMBL" id="MBLM01000061">
    <property type="protein sequence ID" value="OHV40887.1"/>
    <property type="molecule type" value="Genomic_DNA"/>
</dbReference>
<dbReference type="InterPro" id="IPR037069">
    <property type="entry name" value="AcylCoA_DH/ox_N_sf"/>
</dbReference>
<dbReference type="InterPro" id="IPR036250">
    <property type="entry name" value="AcylCo_DH-like_C"/>
</dbReference>
<dbReference type="InterPro" id="IPR046373">
    <property type="entry name" value="Acyl-CoA_Oxase/DH_mid-dom_sf"/>
</dbReference>
<dbReference type="AlphaFoldDB" id="A0A1S1R4P7"/>
<dbReference type="Gene3D" id="1.20.140.10">
    <property type="entry name" value="Butyryl-CoA Dehydrogenase, subunit A, domain 3"/>
    <property type="match status" value="1"/>
</dbReference>
<keyword evidence="2" id="KW-0285">Flavoprotein</keyword>
<evidence type="ECO:0000256" key="1">
    <source>
        <dbReference type="ARBA" id="ARBA00001974"/>
    </source>
</evidence>